<dbReference type="InterPro" id="IPR035909">
    <property type="entry name" value="CheB_C"/>
</dbReference>
<dbReference type="Gene3D" id="3.40.50.180">
    <property type="entry name" value="Methylesterase CheB, C-terminal domain"/>
    <property type="match status" value="1"/>
</dbReference>
<evidence type="ECO:0000313" key="5">
    <source>
        <dbReference type="EMBL" id="VAW45415.1"/>
    </source>
</evidence>
<evidence type="ECO:0000256" key="3">
    <source>
        <dbReference type="ARBA" id="ARBA00048267"/>
    </source>
</evidence>
<sequence length="320" mass="35340">MNRANVDRPVVGLVHIGEPQPSAQFLIKQLKASGYSIKQYSLDEISALDGDIQTFILNLFDNDLNLDELIGYLNTNNAKIIFNDARISNQLVGWNKNRWLRHVLHKIDQANDILPKAVSSTDQQISGVNLSKYGIESVWVLAASIGGPESLIKFLKEFDGDEPLLFLIVQHMDSEFVAMMQKQLDKNHQIPVRLAQSGNQVIPGQALLIPVDEDIVINADGLIGVKDVNPKRLTTPCIDDVCFDMLENLNKVNMAIFSGMAKDGVKGATNVFENGGKVITQSAESCVVSAIAEEIRKLKMSMFDGEPSAMAEYIKQSLNK</sequence>
<dbReference type="SUPFAM" id="SSF52738">
    <property type="entry name" value="Methylesterase CheB, C-terminal domain"/>
    <property type="match status" value="1"/>
</dbReference>
<dbReference type="PANTHER" id="PTHR42872:SF6">
    <property type="entry name" value="PROTEIN-GLUTAMATE METHYLESTERASE_PROTEIN-GLUTAMINE GLUTAMINASE"/>
    <property type="match status" value="1"/>
</dbReference>
<keyword evidence="1" id="KW-0378">Hydrolase</keyword>
<dbReference type="EC" id="3.1.1.61" evidence="2"/>
<dbReference type="EMBL" id="UOFA01000190">
    <property type="protein sequence ID" value="VAW45415.1"/>
    <property type="molecule type" value="Genomic_DNA"/>
</dbReference>
<dbReference type="Pfam" id="PF01339">
    <property type="entry name" value="CheB_methylest"/>
    <property type="match status" value="1"/>
</dbReference>
<organism evidence="5">
    <name type="scientific">hydrothermal vent metagenome</name>
    <dbReference type="NCBI Taxonomy" id="652676"/>
    <lineage>
        <taxon>unclassified sequences</taxon>
        <taxon>metagenomes</taxon>
        <taxon>ecological metagenomes</taxon>
    </lineage>
</organism>
<dbReference type="AlphaFoldDB" id="A0A3B0VPH3"/>
<proteinExistence type="predicted"/>
<protein>
    <recommendedName>
        <fullName evidence="2">protein-glutamate methylesterase</fullName>
        <ecNumber evidence="2">3.1.1.61</ecNumber>
    </recommendedName>
</protein>
<gene>
    <name evidence="5" type="ORF">MNBD_GAMMA02-1790</name>
</gene>
<feature type="domain" description="CheB-type methylesterase" evidence="4">
    <location>
        <begin position="132"/>
        <end position="294"/>
    </location>
</feature>
<dbReference type="PROSITE" id="PS50122">
    <property type="entry name" value="CHEB"/>
    <property type="match status" value="1"/>
</dbReference>
<name>A0A3B0VPH3_9ZZZZ</name>
<evidence type="ECO:0000256" key="2">
    <source>
        <dbReference type="ARBA" id="ARBA00039140"/>
    </source>
</evidence>
<accession>A0A3B0VPH3</accession>
<dbReference type="GO" id="GO:0006935">
    <property type="term" value="P:chemotaxis"/>
    <property type="evidence" value="ECO:0007669"/>
    <property type="project" value="InterPro"/>
</dbReference>
<reference evidence="5" key="1">
    <citation type="submission" date="2018-06" db="EMBL/GenBank/DDBJ databases">
        <authorList>
            <person name="Zhirakovskaya E."/>
        </authorList>
    </citation>
    <scope>NUCLEOTIDE SEQUENCE</scope>
</reference>
<evidence type="ECO:0000256" key="1">
    <source>
        <dbReference type="ARBA" id="ARBA00022801"/>
    </source>
</evidence>
<dbReference type="GO" id="GO:0008984">
    <property type="term" value="F:protein-glutamate methylesterase activity"/>
    <property type="evidence" value="ECO:0007669"/>
    <property type="project" value="UniProtKB-EC"/>
</dbReference>
<dbReference type="GO" id="GO:0000156">
    <property type="term" value="F:phosphorelay response regulator activity"/>
    <property type="evidence" value="ECO:0007669"/>
    <property type="project" value="InterPro"/>
</dbReference>
<comment type="catalytic activity">
    <reaction evidence="3">
        <text>[protein]-L-glutamate 5-O-methyl ester + H2O = L-glutamyl-[protein] + methanol + H(+)</text>
        <dbReference type="Rhea" id="RHEA:23236"/>
        <dbReference type="Rhea" id="RHEA-COMP:10208"/>
        <dbReference type="Rhea" id="RHEA-COMP:10311"/>
        <dbReference type="ChEBI" id="CHEBI:15377"/>
        <dbReference type="ChEBI" id="CHEBI:15378"/>
        <dbReference type="ChEBI" id="CHEBI:17790"/>
        <dbReference type="ChEBI" id="CHEBI:29973"/>
        <dbReference type="ChEBI" id="CHEBI:82795"/>
        <dbReference type="EC" id="3.1.1.61"/>
    </reaction>
</comment>
<dbReference type="GO" id="GO:0005737">
    <property type="term" value="C:cytoplasm"/>
    <property type="evidence" value="ECO:0007669"/>
    <property type="project" value="InterPro"/>
</dbReference>
<dbReference type="PANTHER" id="PTHR42872">
    <property type="entry name" value="PROTEIN-GLUTAMATE METHYLESTERASE/PROTEIN-GLUTAMINE GLUTAMINASE"/>
    <property type="match status" value="1"/>
</dbReference>
<dbReference type="InterPro" id="IPR000673">
    <property type="entry name" value="Sig_transdc_resp-reg_Me-estase"/>
</dbReference>
<evidence type="ECO:0000259" key="4">
    <source>
        <dbReference type="PROSITE" id="PS50122"/>
    </source>
</evidence>